<dbReference type="OrthoDB" id="5243060at2"/>
<reference evidence="1" key="1">
    <citation type="journal article" date="2019" name="Microbiol. Resour. Announc.">
        <title>Complete Genome Sequence of Rubrobacter xylanophilus Strain AA3-22, Isolated from Arima Onsen in Japan.</title>
        <authorList>
            <person name="Tomariguchi N."/>
            <person name="Miyazaki K."/>
        </authorList>
    </citation>
    <scope>NUCLEOTIDE SEQUENCE [LARGE SCALE GENOMIC DNA]</scope>
    <source>
        <strain evidence="1">AA3-22</strain>
    </source>
</reference>
<proteinExistence type="predicted"/>
<dbReference type="InterPro" id="IPR036025">
    <property type="entry name" value="RtcB-like_sf"/>
</dbReference>
<dbReference type="RefSeq" id="WP_143527866.1">
    <property type="nucleotide sequence ID" value="NZ_AP019791.1"/>
</dbReference>
<keyword evidence="2" id="KW-1185">Reference proteome</keyword>
<dbReference type="Proteomes" id="UP000318065">
    <property type="component" value="Chromosome"/>
</dbReference>
<evidence type="ECO:0000313" key="2">
    <source>
        <dbReference type="Proteomes" id="UP000318065"/>
    </source>
</evidence>
<dbReference type="GO" id="GO:0006396">
    <property type="term" value="P:RNA processing"/>
    <property type="evidence" value="ECO:0007669"/>
    <property type="project" value="InterPro"/>
</dbReference>
<accession>A0A510HIM0</accession>
<sequence>MLDHVAEFEWRGEGEEAEVTVFAPDEERAREAFERALPATRLPGLEGPVHAAGAPDGRGFVAPSGTHLSPELLSTPERGMLVCSGIPVSRLDVSAEDVSRMMSRRLSEVRLPPISFSGLLRVCESGAASVAESGLVEEEDLELLAPEPGDPDALGRRALEAGVRGWGLAEGIRCFAAGTVYDAEEAGRLGVEPRELVFAVRASSGELGGTALALHRARVRSLLAGEAGTAAVPLESGEAADLGAASGAAANYAAALAALALHALRRALPEAAGRLSARASWRIGGFSREDGRGVHRSGLAALGEGGVVVCGGDICRGKGRMHRSVPPFGAPEVSGRLPWEEAGLLERLVGLDPL</sequence>
<name>A0A510HIM0_9ACTN</name>
<evidence type="ECO:0000313" key="1">
    <source>
        <dbReference type="EMBL" id="BBL79832.1"/>
    </source>
</evidence>
<gene>
    <name evidence="1" type="ORF">RxyAA322_16860</name>
</gene>
<protein>
    <submittedName>
        <fullName evidence="1">Uncharacterized protein</fullName>
    </submittedName>
</protein>
<dbReference type="Gene3D" id="3.90.1860.10">
    <property type="entry name" value="tRNA-splicing ligase RtcB"/>
    <property type="match status" value="1"/>
</dbReference>
<dbReference type="EMBL" id="AP019791">
    <property type="protein sequence ID" value="BBL79832.1"/>
    <property type="molecule type" value="Genomic_DNA"/>
</dbReference>
<organism evidence="1 2">
    <name type="scientific">Rubrobacter xylanophilus</name>
    <dbReference type="NCBI Taxonomy" id="49319"/>
    <lineage>
        <taxon>Bacteria</taxon>
        <taxon>Bacillati</taxon>
        <taxon>Actinomycetota</taxon>
        <taxon>Rubrobacteria</taxon>
        <taxon>Rubrobacterales</taxon>
        <taxon>Rubrobacteraceae</taxon>
        <taxon>Rubrobacter</taxon>
    </lineage>
</organism>
<dbReference type="AlphaFoldDB" id="A0A510HIM0"/>